<dbReference type="PATRIC" id="fig|1434117.4.peg.4050"/>
<evidence type="ECO:0000259" key="1">
    <source>
        <dbReference type="Pfam" id="PF07812"/>
    </source>
</evidence>
<gene>
    <name evidence="2" type="ORF">MSMAW_3210</name>
</gene>
<dbReference type="InterPro" id="IPR012924">
    <property type="entry name" value="TfuA_core"/>
</dbReference>
<dbReference type="AlphaFoldDB" id="A0A0E3LGA9"/>
<evidence type="ECO:0000313" key="2">
    <source>
        <dbReference type="EMBL" id="AKB42201.1"/>
    </source>
</evidence>
<feature type="domain" description="TfuA-like core" evidence="1">
    <location>
        <begin position="54"/>
        <end position="171"/>
    </location>
</feature>
<dbReference type="EMBL" id="CP009509">
    <property type="protein sequence ID" value="AKB42201.1"/>
    <property type="molecule type" value="Genomic_DNA"/>
</dbReference>
<evidence type="ECO:0000313" key="3">
    <source>
        <dbReference type="Proteomes" id="UP000033058"/>
    </source>
</evidence>
<organism evidence="2 3">
    <name type="scientific">Methanosarcina mazei WWM610</name>
    <dbReference type="NCBI Taxonomy" id="1434117"/>
    <lineage>
        <taxon>Archaea</taxon>
        <taxon>Methanobacteriati</taxon>
        <taxon>Methanobacteriota</taxon>
        <taxon>Stenosarchaea group</taxon>
        <taxon>Methanomicrobia</taxon>
        <taxon>Methanosarcinales</taxon>
        <taxon>Methanosarcinaceae</taxon>
        <taxon>Methanosarcina</taxon>
    </lineage>
</organism>
<protein>
    <recommendedName>
        <fullName evidence="1">TfuA-like core domain-containing protein</fullName>
    </recommendedName>
</protein>
<dbReference type="HOGENOM" id="CLU_090311_0_0_2"/>
<dbReference type="Proteomes" id="UP000033058">
    <property type="component" value="Chromosome"/>
</dbReference>
<dbReference type="RefSeq" id="WP_011033403.1">
    <property type="nucleotide sequence ID" value="NZ_CP009509.1"/>
</dbReference>
<proteinExistence type="predicted"/>
<reference evidence="2 3" key="1">
    <citation type="submission" date="2014-07" db="EMBL/GenBank/DDBJ databases">
        <title>Methanogenic archaea and the global carbon cycle.</title>
        <authorList>
            <person name="Henriksen J.R."/>
            <person name="Luke J."/>
            <person name="Reinhart S."/>
            <person name="Benedict M.N."/>
            <person name="Youngblut N.D."/>
            <person name="Metcalf M.E."/>
            <person name="Whitaker R.J."/>
            <person name="Metcalf W.W."/>
        </authorList>
    </citation>
    <scope>NUCLEOTIDE SEQUENCE [LARGE SCALE GENOMIC DNA]</scope>
    <source>
        <strain evidence="2 3">WWM610</strain>
    </source>
</reference>
<dbReference type="NCBIfam" id="NF033432">
    <property type="entry name" value="ThioGly_TfuA_rel"/>
    <property type="match status" value="1"/>
</dbReference>
<accession>A0A0E3LGA9</accession>
<name>A0A0E3LGA9_METMZ</name>
<dbReference type="Pfam" id="PF07812">
    <property type="entry name" value="TfuA"/>
    <property type="match status" value="1"/>
</dbReference>
<dbReference type="GeneID" id="24853018"/>
<sequence length="225" mass="25053">MENEMKEKAVIFTGNSISHEDAKKILLANYQPPVRRFQLEKFIQQGYKVMGIIDGIFFDRAAVGHREIISALNAGVRVVGGASMGALRASELDTHGMIGVGKVYEWYRDGVIESDDEVAISTNPETFEPISVPLVNIRETLKAALGAGILSEKEYEDILELAISTYYPDRSYLGLTKEGAKKGLISEEKRKLLLDFCINSEVDVKKRDAVLVIETVKRLVEETEV</sequence>